<keyword evidence="2" id="KW-0812">Transmembrane</keyword>
<name>A0A7Z0ET22_9ACTN</name>
<dbReference type="Pfam" id="PF03372">
    <property type="entry name" value="Exo_endo_phos"/>
    <property type="match status" value="1"/>
</dbReference>
<keyword evidence="4" id="KW-0255">Endonuclease</keyword>
<evidence type="ECO:0000256" key="2">
    <source>
        <dbReference type="SAM" id="Phobius"/>
    </source>
</evidence>
<reference evidence="4 5" key="1">
    <citation type="submission" date="2020-07" db="EMBL/GenBank/DDBJ databases">
        <title>Sequencing the genomes of 1000 actinobacteria strains.</title>
        <authorList>
            <person name="Klenk H.-P."/>
        </authorList>
    </citation>
    <scope>NUCLEOTIDE SEQUENCE [LARGE SCALE GENOMIC DNA]</scope>
    <source>
        <strain evidence="4 5">DSM 44442</strain>
    </source>
</reference>
<evidence type="ECO:0000313" key="4">
    <source>
        <dbReference type="EMBL" id="NYJ36733.1"/>
    </source>
</evidence>
<dbReference type="EMBL" id="JACCFS010000001">
    <property type="protein sequence ID" value="NYJ36733.1"/>
    <property type="molecule type" value="Genomic_DNA"/>
</dbReference>
<dbReference type="GO" id="GO:0004527">
    <property type="term" value="F:exonuclease activity"/>
    <property type="evidence" value="ECO:0007669"/>
    <property type="project" value="UniProtKB-KW"/>
</dbReference>
<keyword evidence="2" id="KW-1133">Transmembrane helix</keyword>
<dbReference type="SUPFAM" id="SSF56219">
    <property type="entry name" value="DNase I-like"/>
    <property type="match status" value="1"/>
</dbReference>
<dbReference type="InterPro" id="IPR005135">
    <property type="entry name" value="Endo/exonuclease/phosphatase"/>
</dbReference>
<proteinExistence type="predicted"/>
<feature type="transmembrane region" description="Helical" evidence="2">
    <location>
        <begin position="103"/>
        <end position="121"/>
    </location>
</feature>
<dbReference type="RefSeq" id="WP_312889391.1">
    <property type="nucleotide sequence ID" value="NZ_JACCFS010000001.1"/>
</dbReference>
<dbReference type="AlphaFoldDB" id="A0A7Z0ET22"/>
<feature type="compositionally biased region" description="Low complexity" evidence="1">
    <location>
        <begin position="25"/>
        <end position="36"/>
    </location>
</feature>
<feature type="transmembrane region" description="Helical" evidence="2">
    <location>
        <begin position="77"/>
        <end position="96"/>
    </location>
</feature>
<keyword evidence="2" id="KW-0472">Membrane</keyword>
<evidence type="ECO:0000259" key="3">
    <source>
        <dbReference type="Pfam" id="PF03372"/>
    </source>
</evidence>
<dbReference type="InterPro" id="IPR036691">
    <property type="entry name" value="Endo/exonu/phosph_ase_sf"/>
</dbReference>
<comment type="caution">
    <text evidence="4">The sequence shown here is derived from an EMBL/GenBank/DDBJ whole genome shotgun (WGS) entry which is preliminary data.</text>
</comment>
<protein>
    <submittedName>
        <fullName evidence="4">Endonuclease/exonuclease/phosphatase (EEP) superfamily protein YafD</fullName>
    </submittedName>
</protein>
<dbReference type="GO" id="GO:0004519">
    <property type="term" value="F:endonuclease activity"/>
    <property type="evidence" value="ECO:0007669"/>
    <property type="project" value="UniProtKB-KW"/>
</dbReference>
<dbReference type="Proteomes" id="UP000572051">
    <property type="component" value="Unassembled WGS sequence"/>
</dbReference>
<organism evidence="4 5">
    <name type="scientific">Nocardiopsis aegyptia</name>
    <dbReference type="NCBI Taxonomy" id="220378"/>
    <lineage>
        <taxon>Bacteria</taxon>
        <taxon>Bacillati</taxon>
        <taxon>Actinomycetota</taxon>
        <taxon>Actinomycetes</taxon>
        <taxon>Streptosporangiales</taxon>
        <taxon>Nocardiopsidaceae</taxon>
        <taxon>Nocardiopsis</taxon>
    </lineage>
</organism>
<feature type="compositionally biased region" description="Low complexity" evidence="1">
    <location>
        <begin position="1"/>
        <end position="16"/>
    </location>
</feature>
<keyword evidence="4" id="KW-0540">Nuclease</keyword>
<gene>
    <name evidence="4" type="ORF">HNR10_004614</name>
</gene>
<feature type="domain" description="Endonuclease/exonuclease/phosphatase" evidence="3">
    <location>
        <begin position="140"/>
        <end position="348"/>
    </location>
</feature>
<feature type="transmembrane region" description="Helical" evidence="2">
    <location>
        <begin position="46"/>
        <end position="65"/>
    </location>
</feature>
<feature type="region of interest" description="Disordered" evidence="1">
    <location>
        <begin position="1"/>
        <end position="37"/>
    </location>
</feature>
<keyword evidence="5" id="KW-1185">Reference proteome</keyword>
<keyword evidence="4" id="KW-0378">Hydrolase</keyword>
<dbReference type="Gene3D" id="3.60.10.10">
    <property type="entry name" value="Endonuclease/exonuclease/phosphatase"/>
    <property type="match status" value="1"/>
</dbReference>
<accession>A0A7Z0ET22</accession>
<evidence type="ECO:0000313" key="5">
    <source>
        <dbReference type="Proteomes" id="UP000572051"/>
    </source>
</evidence>
<keyword evidence="4" id="KW-0269">Exonuclease</keyword>
<sequence length="361" mass="36363">MVDTTGSTGSAEATGGRARGIPEPAGTAGAAAGRSGATRRGRSRSALVTAAVWSVAAGFAAFALLRAAGLERGYPLVPLLAFAPYVLAAALVAVIATALLRRWSALAVLAVATAVLAMAVVPRAVPFGITSAGGPELRILTVNVLGGGADPAAVVAAVRERDVDVLALQESTPDLLARLSAEGLDDLLPHAVDHSAPSVEGSSLHSVHPLTDLGDAGAGVSAFAMPTARVEVPGWEGVLEVTAVHPYPPVDAARTADWREGLRALPGATDGGALRILAGDFNATVDHAELRDVLATGYVDAASVQGEGLTGTWPSSGPMPRVAIDHVLVGSSIGVGDVEVLPVPGTDHLGVFTAVTMPEPR</sequence>
<evidence type="ECO:0000256" key="1">
    <source>
        <dbReference type="SAM" id="MobiDB-lite"/>
    </source>
</evidence>